<dbReference type="InterPro" id="IPR000772">
    <property type="entry name" value="Ricin_B_lectin"/>
</dbReference>
<gene>
    <name evidence="2" type="ORF">BCR39DRAFT_469795</name>
</gene>
<comment type="caution">
    <text evidence="2">The sequence shown here is derived from an EMBL/GenBank/DDBJ whole genome shotgun (WGS) entry which is preliminary data.</text>
</comment>
<accession>A0A1Y2AYI8</accession>
<evidence type="ECO:0000313" key="3">
    <source>
        <dbReference type="Proteomes" id="UP000193986"/>
    </source>
</evidence>
<feature type="domain" description="Ricin B lectin" evidence="1">
    <location>
        <begin position="6"/>
        <end position="96"/>
    </location>
</feature>
<dbReference type="EMBL" id="MCFC01000042">
    <property type="protein sequence ID" value="ORY26945.1"/>
    <property type="molecule type" value="Genomic_DNA"/>
</dbReference>
<dbReference type="CDD" id="cd00161">
    <property type="entry name" value="beta-trefoil_Ricin-like"/>
    <property type="match status" value="1"/>
</dbReference>
<feature type="non-terminal residue" evidence="2">
    <location>
        <position position="1"/>
    </location>
</feature>
<sequence>IHPNGRDDLCVTVQNGYAAIGTAVQISYCFADPSSTSQNFQLFDLPAVGSSGNVQLHGTNYCLDAGDNPANGSGIKIWTCGDGWLQQTWDFESDKRLSLSNGEWIFNTLNTHTNYLWCIGQCLDVVAGSGPTQTKPYGSEENLQTWECSTNGDKQQVRRHHIHHCHP</sequence>
<dbReference type="InterPro" id="IPR035992">
    <property type="entry name" value="Ricin_B-like_lectins"/>
</dbReference>
<dbReference type="Pfam" id="PF00652">
    <property type="entry name" value="Ricin_B_lectin"/>
    <property type="match status" value="1"/>
</dbReference>
<protein>
    <recommendedName>
        <fullName evidence="1">Ricin B lectin domain-containing protein</fullName>
    </recommendedName>
</protein>
<dbReference type="AlphaFoldDB" id="A0A1Y2AYI8"/>
<organism evidence="2 3">
    <name type="scientific">Naematelia encephala</name>
    <dbReference type="NCBI Taxonomy" id="71784"/>
    <lineage>
        <taxon>Eukaryota</taxon>
        <taxon>Fungi</taxon>
        <taxon>Dikarya</taxon>
        <taxon>Basidiomycota</taxon>
        <taxon>Agaricomycotina</taxon>
        <taxon>Tremellomycetes</taxon>
        <taxon>Tremellales</taxon>
        <taxon>Naemateliaceae</taxon>
        <taxon>Naematelia</taxon>
    </lineage>
</organism>
<reference evidence="2 3" key="1">
    <citation type="submission" date="2016-07" db="EMBL/GenBank/DDBJ databases">
        <title>Pervasive Adenine N6-methylation of Active Genes in Fungi.</title>
        <authorList>
            <consortium name="DOE Joint Genome Institute"/>
            <person name="Mondo S.J."/>
            <person name="Dannebaum R.O."/>
            <person name="Kuo R.C."/>
            <person name="Labutti K."/>
            <person name="Haridas S."/>
            <person name="Kuo A."/>
            <person name="Salamov A."/>
            <person name="Ahrendt S.R."/>
            <person name="Lipzen A."/>
            <person name="Sullivan W."/>
            <person name="Andreopoulos W.B."/>
            <person name="Clum A."/>
            <person name="Lindquist E."/>
            <person name="Daum C."/>
            <person name="Ramamoorthy G.K."/>
            <person name="Gryganskyi A."/>
            <person name="Culley D."/>
            <person name="Magnuson J.K."/>
            <person name="James T.Y."/>
            <person name="O'Malley M.A."/>
            <person name="Stajich J.E."/>
            <person name="Spatafora J.W."/>
            <person name="Visel A."/>
            <person name="Grigoriev I.V."/>
        </authorList>
    </citation>
    <scope>NUCLEOTIDE SEQUENCE [LARGE SCALE GENOMIC DNA]</scope>
    <source>
        <strain evidence="2 3">68-887.2</strain>
    </source>
</reference>
<dbReference type="Proteomes" id="UP000193986">
    <property type="component" value="Unassembled WGS sequence"/>
</dbReference>
<evidence type="ECO:0000259" key="1">
    <source>
        <dbReference type="Pfam" id="PF00652"/>
    </source>
</evidence>
<name>A0A1Y2AYI8_9TREE</name>
<dbReference type="PROSITE" id="PS50231">
    <property type="entry name" value="RICIN_B_LECTIN"/>
    <property type="match status" value="1"/>
</dbReference>
<dbReference type="InParanoid" id="A0A1Y2AYI8"/>
<dbReference type="STRING" id="71784.A0A1Y2AYI8"/>
<dbReference type="Gene3D" id="2.80.10.50">
    <property type="match status" value="1"/>
</dbReference>
<keyword evidence="3" id="KW-1185">Reference proteome</keyword>
<evidence type="ECO:0000313" key="2">
    <source>
        <dbReference type="EMBL" id="ORY26945.1"/>
    </source>
</evidence>
<proteinExistence type="predicted"/>
<dbReference type="OrthoDB" id="6770063at2759"/>
<dbReference type="SUPFAM" id="SSF50370">
    <property type="entry name" value="Ricin B-like lectins"/>
    <property type="match status" value="1"/>
</dbReference>